<dbReference type="Proteomes" id="UP000276437">
    <property type="component" value="Chromosome"/>
</dbReference>
<evidence type="ECO:0000256" key="5">
    <source>
        <dbReference type="ARBA" id="ARBA00022737"/>
    </source>
</evidence>
<dbReference type="Pfam" id="PF00362">
    <property type="entry name" value="Integrin_beta"/>
    <property type="match status" value="1"/>
</dbReference>
<dbReference type="Gene3D" id="2.120.10.30">
    <property type="entry name" value="TolB, C-terminal domain"/>
    <property type="match status" value="1"/>
</dbReference>
<evidence type="ECO:0000256" key="7">
    <source>
        <dbReference type="ARBA" id="ARBA00023037"/>
    </source>
</evidence>
<keyword evidence="10" id="KW-0325">Glycoprotein</keyword>
<dbReference type="GO" id="GO:0098609">
    <property type="term" value="P:cell-cell adhesion"/>
    <property type="evidence" value="ECO:0007669"/>
    <property type="project" value="TreeGrafter"/>
</dbReference>
<dbReference type="PANTHER" id="PTHR10082">
    <property type="entry name" value="INTEGRIN BETA SUBUNIT"/>
    <property type="match status" value="1"/>
</dbReference>
<dbReference type="GO" id="GO:0005178">
    <property type="term" value="F:integrin binding"/>
    <property type="evidence" value="ECO:0007669"/>
    <property type="project" value="TreeGrafter"/>
</dbReference>
<keyword evidence="4" id="KW-0732">Signal</keyword>
<evidence type="ECO:0000256" key="3">
    <source>
        <dbReference type="ARBA" id="ARBA00022692"/>
    </source>
</evidence>
<comment type="similarity">
    <text evidence="2">Belongs to the integrin beta chain family.</text>
</comment>
<evidence type="ECO:0000256" key="4">
    <source>
        <dbReference type="ARBA" id="ARBA00022729"/>
    </source>
</evidence>
<dbReference type="GO" id="GO:0007160">
    <property type="term" value="P:cell-matrix adhesion"/>
    <property type="evidence" value="ECO:0007669"/>
    <property type="project" value="TreeGrafter"/>
</dbReference>
<dbReference type="EMBL" id="AP018449">
    <property type="protein sequence ID" value="BBB91116.1"/>
    <property type="molecule type" value="Genomic_DNA"/>
</dbReference>
<feature type="compositionally biased region" description="Low complexity" evidence="11">
    <location>
        <begin position="337"/>
        <end position="348"/>
    </location>
</feature>
<evidence type="ECO:0000256" key="10">
    <source>
        <dbReference type="ARBA" id="ARBA00023180"/>
    </source>
</evidence>
<proteinExistence type="inferred from homology"/>
<dbReference type="OrthoDB" id="108903at2"/>
<dbReference type="GO" id="GO:0008305">
    <property type="term" value="C:integrin complex"/>
    <property type="evidence" value="ECO:0007669"/>
    <property type="project" value="TreeGrafter"/>
</dbReference>
<dbReference type="InterPro" id="IPR015812">
    <property type="entry name" value="Integrin_bsu"/>
</dbReference>
<keyword evidence="6" id="KW-0106">Calcium</keyword>
<keyword evidence="7" id="KW-0401">Integrin</keyword>
<dbReference type="InterPro" id="IPR002369">
    <property type="entry name" value="Integrin_bsu_VWA"/>
</dbReference>
<comment type="subcellular location">
    <subcellularLocation>
        <location evidence="1">Membrane</location>
        <topology evidence="1">Single-pass type I membrane protein</topology>
    </subcellularLocation>
</comment>
<dbReference type="PANTHER" id="PTHR10082:SF60">
    <property type="entry name" value="INTEGRIN BETA-PS"/>
    <property type="match status" value="1"/>
</dbReference>
<dbReference type="SUPFAM" id="SSF82171">
    <property type="entry name" value="DPP6 N-terminal domain-like"/>
    <property type="match status" value="1"/>
</dbReference>
<sequence>MSGKIIFGISGEYVEYGAINSDGTNYRTFINSSDQVNYSNEISLTADGNKAVFADTDDNIKIISTDGTGTAVDLTNDDPTKKSAFAAISPDGLKVAYYQGNKLMLMDSDGTTSDTPVEIFTATEPLLLGKAPKWSPDGNRIAFYVQPGGEGAGLWVVDADGENPLLIQTVSSGDSLQSFDWSPDGGKIAFSYGSGGLNDIYVANADGSESPTDLTNTEDESEYGPVWSPNGADIMYHTHDTISIYDSLAETLSIEETVSGDSSIDSTDWSPDGAQIVFIKSTYVSPNPGYTELYVENVGPSGPATPISGLPSGEYMYGVLWVDGSVIPPTPPPPDPSDGSTDTPDAPVVTPPPPPPPPVPPIFSITGAEGKEGDVLAFTVTRGGGTDTAVSVGYSTVDGTATADEDYTAQSGFVTFAAGETSKTIEIQTVDSIGIEPTENFAVKLYQPSDDGAIDADTATGTIKDKNGKALDLYILEDASCSFADDIATLAGNDSSFQSLFQELPGINVGVGSFVDKPIFPFGEYDDYLYRNELSMTADSQSVAAVFDNLQAMWGDDEPEGQLEALLQTAKHSDELGFRQDTVRMVVLCTDAGYHQAGDGNAWGLIVANNGDGVADANEDYASVEQLKNALTEADIFPVFAIAGGDANLALYNNLVAQLGIGAVVSLNSDSSNFFQAVQAGVQTHYTYSQQGGGVVGSIV</sequence>
<evidence type="ECO:0000256" key="1">
    <source>
        <dbReference type="ARBA" id="ARBA00004479"/>
    </source>
</evidence>
<keyword evidence="8" id="KW-0472">Membrane</keyword>
<dbReference type="Pfam" id="PF03160">
    <property type="entry name" value="Calx-beta"/>
    <property type="match status" value="1"/>
</dbReference>
<dbReference type="Pfam" id="PF07676">
    <property type="entry name" value="PD40"/>
    <property type="match status" value="2"/>
</dbReference>
<feature type="region of interest" description="Disordered" evidence="11">
    <location>
        <begin position="326"/>
        <end position="358"/>
    </location>
</feature>
<organism evidence="14 15">
    <name type="scientific">Methylomusa anaerophila</name>
    <dbReference type="NCBI Taxonomy" id="1930071"/>
    <lineage>
        <taxon>Bacteria</taxon>
        <taxon>Bacillati</taxon>
        <taxon>Bacillota</taxon>
        <taxon>Negativicutes</taxon>
        <taxon>Selenomonadales</taxon>
        <taxon>Sporomusaceae</taxon>
        <taxon>Methylomusa</taxon>
    </lineage>
</organism>
<feature type="domain" description="Calx-beta" evidence="13">
    <location>
        <begin position="348"/>
        <end position="446"/>
    </location>
</feature>
<evidence type="ECO:0000259" key="13">
    <source>
        <dbReference type="SMART" id="SM00237"/>
    </source>
</evidence>
<feature type="domain" description="Integrin beta subunit VWA" evidence="12">
    <location>
        <begin position="395"/>
        <end position="700"/>
    </location>
</feature>
<gene>
    <name evidence="14" type="ORF">MAMMFC1_01785</name>
</gene>
<dbReference type="InterPro" id="IPR011659">
    <property type="entry name" value="WD40"/>
</dbReference>
<dbReference type="AlphaFoldDB" id="A0A348AJ68"/>
<protein>
    <submittedName>
        <fullName evidence="14">Translocation protein TolB</fullName>
    </submittedName>
</protein>
<evidence type="ECO:0000256" key="9">
    <source>
        <dbReference type="ARBA" id="ARBA00023157"/>
    </source>
</evidence>
<evidence type="ECO:0000256" key="11">
    <source>
        <dbReference type="SAM" id="MobiDB-lite"/>
    </source>
</evidence>
<feature type="compositionally biased region" description="Pro residues" evidence="11">
    <location>
        <begin position="349"/>
        <end position="358"/>
    </location>
</feature>
<dbReference type="GO" id="GO:0005925">
    <property type="term" value="C:focal adhesion"/>
    <property type="evidence" value="ECO:0007669"/>
    <property type="project" value="TreeGrafter"/>
</dbReference>
<keyword evidence="5" id="KW-0677">Repeat</keyword>
<dbReference type="GO" id="GO:0007229">
    <property type="term" value="P:integrin-mediated signaling pathway"/>
    <property type="evidence" value="ECO:0007669"/>
    <property type="project" value="UniProtKB-KW"/>
</dbReference>
<dbReference type="SMART" id="SM00237">
    <property type="entry name" value="Calx_beta"/>
    <property type="match status" value="1"/>
</dbReference>
<dbReference type="InterPro" id="IPR011042">
    <property type="entry name" value="6-blade_b-propeller_TolB-like"/>
</dbReference>
<dbReference type="InterPro" id="IPR036465">
    <property type="entry name" value="vWFA_dom_sf"/>
</dbReference>
<evidence type="ECO:0000259" key="12">
    <source>
        <dbReference type="SMART" id="SM00187"/>
    </source>
</evidence>
<evidence type="ECO:0000256" key="8">
    <source>
        <dbReference type="ARBA" id="ARBA00023136"/>
    </source>
</evidence>
<dbReference type="SUPFAM" id="SSF141072">
    <property type="entry name" value="CalX-like"/>
    <property type="match status" value="1"/>
</dbReference>
<evidence type="ECO:0000256" key="6">
    <source>
        <dbReference type="ARBA" id="ARBA00022837"/>
    </source>
</evidence>
<dbReference type="Gene3D" id="3.40.50.410">
    <property type="entry name" value="von Willebrand factor, type A domain"/>
    <property type="match status" value="1"/>
</dbReference>
<keyword evidence="15" id="KW-1185">Reference proteome</keyword>
<dbReference type="KEGG" id="mana:MAMMFC1_01785"/>
<dbReference type="SUPFAM" id="SSF53300">
    <property type="entry name" value="vWA-like"/>
    <property type="match status" value="1"/>
</dbReference>
<dbReference type="GO" id="GO:0016477">
    <property type="term" value="P:cell migration"/>
    <property type="evidence" value="ECO:0007669"/>
    <property type="project" value="TreeGrafter"/>
</dbReference>
<keyword evidence="9" id="KW-1015">Disulfide bond</keyword>
<dbReference type="GO" id="GO:0033627">
    <property type="term" value="P:cell adhesion mediated by integrin"/>
    <property type="evidence" value="ECO:0007669"/>
    <property type="project" value="TreeGrafter"/>
</dbReference>
<dbReference type="InterPro" id="IPR003644">
    <property type="entry name" value="Calx_beta"/>
</dbReference>
<evidence type="ECO:0000256" key="2">
    <source>
        <dbReference type="ARBA" id="ARBA00007449"/>
    </source>
</evidence>
<dbReference type="RefSeq" id="WP_126308179.1">
    <property type="nucleotide sequence ID" value="NZ_AP018449.1"/>
</dbReference>
<evidence type="ECO:0000313" key="15">
    <source>
        <dbReference type="Proteomes" id="UP000276437"/>
    </source>
</evidence>
<name>A0A348AJ68_9FIRM</name>
<dbReference type="InterPro" id="IPR038081">
    <property type="entry name" value="CalX-like_sf"/>
</dbReference>
<accession>A0A348AJ68</accession>
<dbReference type="Gene3D" id="2.60.40.2030">
    <property type="match status" value="1"/>
</dbReference>
<dbReference type="GO" id="GO:0009986">
    <property type="term" value="C:cell surface"/>
    <property type="evidence" value="ECO:0007669"/>
    <property type="project" value="TreeGrafter"/>
</dbReference>
<keyword evidence="3" id="KW-0812">Transmembrane</keyword>
<evidence type="ECO:0000313" key="14">
    <source>
        <dbReference type="EMBL" id="BBB91116.1"/>
    </source>
</evidence>
<reference evidence="14 15" key="1">
    <citation type="journal article" date="2018" name="Int. J. Syst. Evol. Microbiol.">
        <title>Methylomusa anaerophila gen. nov., sp. nov., an anaerobic methanol-utilizing bacterium isolated from a microbial fuel cell.</title>
        <authorList>
            <person name="Amano N."/>
            <person name="Yamamuro A."/>
            <person name="Miyahara M."/>
            <person name="Kouzuma A."/>
            <person name="Abe T."/>
            <person name="Watanabe K."/>
        </authorList>
    </citation>
    <scope>NUCLEOTIDE SEQUENCE [LARGE SCALE GENOMIC DNA]</scope>
    <source>
        <strain evidence="14 15">MMFC1</strain>
    </source>
</reference>
<dbReference type="SMART" id="SM00187">
    <property type="entry name" value="INB"/>
    <property type="match status" value="1"/>
</dbReference>